<organism evidence="2 3">
    <name type="scientific">Volvox africanus</name>
    <dbReference type="NCBI Taxonomy" id="51714"/>
    <lineage>
        <taxon>Eukaryota</taxon>
        <taxon>Viridiplantae</taxon>
        <taxon>Chlorophyta</taxon>
        <taxon>core chlorophytes</taxon>
        <taxon>Chlorophyceae</taxon>
        <taxon>CS clade</taxon>
        <taxon>Chlamydomonadales</taxon>
        <taxon>Volvocaceae</taxon>
        <taxon>Volvox</taxon>
    </lineage>
</organism>
<protein>
    <submittedName>
        <fullName evidence="2">Uncharacterized protein</fullName>
    </submittedName>
</protein>
<accession>A0A8J4BAG6</accession>
<proteinExistence type="predicted"/>
<feature type="region of interest" description="Disordered" evidence="1">
    <location>
        <begin position="154"/>
        <end position="186"/>
    </location>
</feature>
<reference evidence="2" key="1">
    <citation type="journal article" date="2021" name="Proc. Natl. Acad. Sci. U.S.A.">
        <title>Three genomes in the algal genus Volvox reveal the fate of a haploid sex-determining region after a transition to homothallism.</title>
        <authorList>
            <person name="Yamamoto K."/>
            <person name="Hamaji T."/>
            <person name="Kawai-Toyooka H."/>
            <person name="Matsuzaki R."/>
            <person name="Takahashi F."/>
            <person name="Nishimura Y."/>
            <person name="Kawachi M."/>
            <person name="Noguchi H."/>
            <person name="Minakuchi Y."/>
            <person name="Umen J.G."/>
            <person name="Toyoda A."/>
            <person name="Nozaki H."/>
        </authorList>
    </citation>
    <scope>NUCLEOTIDE SEQUENCE</scope>
    <source>
        <strain evidence="2">NIES-3780</strain>
    </source>
</reference>
<sequence>MEALADPAVRVALLRSLSHDPVERAQQLRRLNQFLSEQFWGPSNQPEAPHPRWGQQDQPAAGPSARPRRPSRWDQGPQEVPVPVPTNVVPETVFAPAPGTARPAATVNAQADTVTTPAAANGSAMGAARAAAVPASPVPVTPVPVVPAIPDTVASTEAGPSTLPSVASREEETRQTAARNARTSTLRAYSLNAQGLDPEMEDAEVPPLPKRLRTMPAVTVPVAAAAVSDPTPAALGGPSASRRMRVGPPGKRLSVAEYRERQALGACFGCGSMDHQWRLCPENPNAKKGLKASGGVVKHKGSKGPKYRNKGQGKGKGNDA</sequence>
<feature type="compositionally biased region" description="Basic residues" evidence="1">
    <location>
        <begin position="297"/>
        <end position="313"/>
    </location>
</feature>
<evidence type="ECO:0000313" key="2">
    <source>
        <dbReference type="EMBL" id="GIL57373.1"/>
    </source>
</evidence>
<name>A0A8J4BAG6_9CHLO</name>
<feature type="region of interest" description="Disordered" evidence="1">
    <location>
        <begin position="39"/>
        <end position="85"/>
    </location>
</feature>
<evidence type="ECO:0000313" key="3">
    <source>
        <dbReference type="Proteomes" id="UP000747399"/>
    </source>
</evidence>
<dbReference type="EMBL" id="BNCO01000027">
    <property type="protein sequence ID" value="GIL57373.1"/>
    <property type="molecule type" value="Genomic_DNA"/>
</dbReference>
<dbReference type="AlphaFoldDB" id="A0A8J4BAG6"/>
<evidence type="ECO:0000256" key="1">
    <source>
        <dbReference type="SAM" id="MobiDB-lite"/>
    </source>
</evidence>
<dbReference type="Proteomes" id="UP000747399">
    <property type="component" value="Unassembled WGS sequence"/>
</dbReference>
<feature type="region of interest" description="Disordered" evidence="1">
    <location>
        <begin position="284"/>
        <end position="320"/>
    </location>
</feature>
<gene>
    <name evidence="2" type="ORF">Vafri_12622</name>
</gene>
<feature type="compositionally biased region" description="Polar residues" evidence="1">
    <location>
        <begin position="175"/>
        <end position="186"/>
    </location>
</feature>
<keyword evidence="3" id="KW-1185">Reference proteome</keyword>
<comment type="caution">
    <text evidence="2">The sequence shown here is derived from an EMBL/GenBank/DDBJ whole genome shotgun (WGS) entry which is preliminary data.</text>
</comment>